<proteinExistence type="inferred from homology"/>
<gene>
    <name evidence="12" type="ORF">chiPu_0005895</name>
</gene>
<dbReference type="InterPro" id="IPR042178">
    <property type="entry name" value="Serpin_sf_1"/>
</dbReference>
<evidence type="ECO:0000313" key="13">
    <source>
        <dbReference type="Proteomes" id="UP000287033"/>
    </source>
</evidence>
<accession>A0A401SAN7</accession>
<dbReference type="InterPro" id="IPR023795">
    <property type="entry name" value="Serpin_CS"/>
</dbReference>
<dbReference type="EMBL" id="BEZZ01000165">
    <property type="protein sequence ID" value="GCC27471.1"/>
    <property type="molecule type" value="Genomic_DNA"/>
</dbReference>
<dbReference type="SUPFAM" id="SSF56574">
    <property type="entry name" value="Serpins"/>
    <property type="match status" value="1"/>
</dbReference>
<dbReference type="FunFam" id="2.30.39.10:FF:000003">
    <property type="entry name" value="alpha-1-antitrypsin isoform X1"/>
    <property type="match status" value="1"/>
</dbReference>
<evidence type="ECO:0000256" key="1">
    <source>
        <dbReference type="ARBA" id="ARBA00004613"/>
    </source>
</evidence>
<dbReference type="OrthoDB" id="671595at2759"/>
<evidence type="ECO:0000256" key="8">
    <source>
        <dbReference type="ARBA" id="ARBA00042967"/>
    </source>
</evidence>
<dbReference type="STRING" id="137246.A0A401SAN7"/>
<dbReference type="Proteomes" id="UP000287033">
    <property type="component" value="Unassembled WGS sequence"/>
</dbReference>
<evidence type="ECO:0000256" key="3">
    <source>
        <dbReference type="ARBA" id="ARBA00022525"/>
    </source>
</evidence>
<dbReference type="PRINTS" id="PR00780">
    <property type="entry name" value="LEUSERPINII"/>
</dbReference>
<dbReference type="PANTHER" id="PTHR11461">
    <property type="entry name" value="SERINE PROTEASE INHIBITOR, SERPIN"/>
    <property type="match status" value="1"/>
</dbReference>
<dbReference type="GO" id="GO:0005615">
    <property type="term" value="C:extracellular space"/>
    <property type="evidence" value="ECO:0007669"/>
    <property type="project" value="InterPro"/>
</dbReference>
<keyword evidence="4" id="KW-0732">Signal</keyword>
<evidence type="ECO:0000256" key="2">
    <source>
        <dbReference type="ARBA" id="ARBA00009500"/>
    </source>
</evidence>
<reference evidence="12 13" key="1">
    <citation type="journal article" date="2018" name="Nat. Ecol. Evol.">
        <title>Shark genomes provide insights into elasmobranch evolution and the origin of vertebrates.</title>
        <authorList>
            <person name="Hara Y"/>
            <person name="Yamaguchi K"/>
            <person name="Onimaru K"/>
            <person name="Kadota M"/>
            <person name="Koyanagi M"/>
            <person name="Keeley SD"/>
            <person name="Tatsumi K"/>
            <person name="Tanaka K"/>
            <person name="Motone F"/>
            <person name="Kageyama Y"/>
            <person name="Nozu R"/>
            <person name="Adachi N"/>
            <person name="Nishimura O"/>
            <person name="Nakagawa R"/>
            <person name="Tanegashima C"/>
            <person name="Kiyatake I"/>
            <person name="Matsumoto R"/>
            <person name="Murakumo K"/>
            <person name="Nishida K"/>
            <person name="Terakita A"/>
            <person name="Kuratani S"/>
            <person name="Sato K"/>
            <person name="Hyodo S Kuraku.S."/>
        </authorList>
    </citation>
    <scope>NUCLEOTIDE SEQUENCE [LARGE SCALE GENOMIC DNA]</scope>
</reference>
<comment type="similarity">
    <text evidence="2 10">Belongs to the serpin family.</text>
</comment>
<organism evidence="12 13">
    <name type="scientific">Chiloscyllium punctatum</name>
    <name type="common">Brownbanded bambooshark</name>
    <name type="synonym">Hemiscyllium punctatum</name>
    <dbReference type="NCBI Taxonomy" id="137246"/>
    <lineage>
        <taxon>Eukaryota</taxon>
        <taxon>Metazoa</taxon>
        <taxon>Chordata</taxon>
        <taxon>Craniata</taxon>
        <taxon>Vertebrata</taxon>
        <taxon>Chondrichthyes</taxon>
        <taxon>Elasmobranchii</taxon>
        <taxon>Galeomorphii</taxon>
        <taxon>Galeoidea</taxon>
        <taxon>Orectolobiformes</taxon>
        <taxon>Hemiscylliidae</taxon>
        <taxon>Chiloscyllium</taxon>
    </lineage>
</organism>
<evidence type="ECO:0000256" key="6">
    <source>
        <dbReference type="ARBA" id="ARBA00037352"/>
    </source>
</evidence>
<keyword evidence="13" id="KW-1185">Reference proteome</keyword>
<dbReference type="Gene3D" id="2.10.310.10">
    <property type="entry name" value="Serpins superfamily"/>
    <property type="match status" value="1"/>
</dbReference>
<dbReference type="FunFam" id="2.10.310.10:FF:000001">
    <property type="entry name" value="Serpin family A member 1"/>
    <property type="match status" value="1"/>
</dbReference>
<dbReference type="InterPro" id="IPR042185">
    <property type="entry name" value="Serpin_sf_2"/>
</dbReference>
<dbReference type="InterPro" id="IPR000215">
    <property type="entry name" value="Serpin_fam"/>
</dbReference>
<dbReference type="Gene3D" id="3.30.497.10">
    <property type="entry name" value="Antithrombin, subunit I, domain 2"/>
    <property type="match status" value="1"/>
</dbReference>
<comment type="caution">
    <text evidence="12">The sequence shown here is derived from an EMBL/GenBank/DDBJ whole genome shotgun (WGS) entry which is preliminary data.</text>
</comment>
<evidence type="ECO:0000256" key="4">
    <source>
        <dbReference type="ARBA" id="ARBA00022729"/>
    </source>
</evidence>
<dbReference type="InterPro" id="IPR023796">
    <property type="entry name" value="Serpin_dom"/>
</dbReference>
<dbReference type="AlphaFoldDB" id="A0A401SAN7"/>
<dbReference type="FunFam" id="3.30.497.10:FF:000001">
    <property type="entry name" value="Serine protease inhibitor"/>
    <property type="match status" value="1"/>
</dbReference>
<comment type="subcellular location">
    <subcellularLocation>
        <location evidence="1">Secreted</location>
    </subcellularLocation>
</comment>
<evidence type="ECO:0000313" key="12">
    <source>
        <dbReference type="EMBL" id="GCC27471.1"/>
    </source>
</evidence>
<dbReference type="PROSITE" id="PS00284">
    <property type="entry name" value="SERPIN"/>
    <property type="match status" value="1"/>
</dbReference>
<sequence length="487" mass="55039">MHQVLNSLQLERRESNAVVNCGAENKLFEKNCTADVYKRLSEQLMEQETESIIHQGPCRREKKITVKMRKLIPVALLLTVLYSGRAITSGKMTAMKATIQQAHSGSRTKNNLSALKLSAANTDFALRLYRQIASQPSSTSKNIFFSPISISSSLAMLSLGAKHNTLNQLLRVLGYSNMSKNDAAEVHATFRYLLQELTSENSELHMMMGSSLHIQQGLSLQKKFLDDTRQFYKAETVSTDFRVLDKAKRKINAYVRKQTNGKIQEFIKTLNRNTVMVLINYILFKGKWVKPFDPQKTYEDDFHVDDTTTVKVQMMKRKGRYYMNYDEELRSSVILIPYRGNASLVLILPERGKLAEVEQNLTITNFQNLITSSRIGSVDLRLPKLSLRLTYQLKQLLITMGLVDIFSNNANLSKITKSGPVHVSKVIHEAVLDVDERGTEATAVTGVGLMPMSKPPQLKFNRPFLLLIAEHSSKSVLFAGRVMNPTN</sequence>
<comment type="function">
    <text evidence="6">Major thyroid hormone transport protein in serum.</text>
</comment>
<dbReference type="OMA" id="GHSSQWE"/>
<evidence type="ECO:0000256" key="9">
    <source>
        <dbReference type="ARBA" id="ARBA00043177"/>
    </source>
</evidence>
<dbReference type="PANTHER" id="PTHR11461:SF375">
    <property type="entry name" value="THYROXINE-BINDING GLOBULIN"/>
    <property type="match status" value="1"/>
</dbReference>
<dbReference type="CDD" id="cd19957">
    <property type="entry name" value="serpinA"/>
    <property type="match status" value="1"/>
</dbReference>
<evidence type="ECO:0000256" key="10">
    <source>
        <dbReference type="RuleBase" id="RU000411"/>
    </source>
</evidence>
<evidence type="ECO:0000256" key="7">
    <source>
        <dbReference type="ARBA" id="ARBA00039512"/>
    </source>
</evidence>
<keyword evidence="5" id="KW-0325">Glycoprotein</keyword>
<evidence type="ECO:0000256" key="5">
    <source>
        <dbReference type="ARBA" id="ARBA00023180"/>
    </source>
</evidence>
<dbReference type="Gene3D" id="2.30.39.10">
    <property type="entry name" value="Alpha-1-antitrypsin, domain 1"/>
    <property type="match status" value="1"/>
</dbReference>
<name>A0A401SAN7_CHIPU</name>
<dbReference type="Pfam" id="PF00079">
    <property type="entry name" value="Serpin"/>
    <property type="match status" value="1"/>
</dbReference>
<dbReference type="SMART" id="SM00093">
    <property type="entry name" value="SERPIN"/>
    <property type="match status" value="1"/>
</dbReference>
<dbReference type="GO" id="GO:0004867">
    <property type="term" value="F:serine-type endopeptidase inhibitor activity"/>
    <property type="evidence" value="ECO:0007669"/>
    <property type="project" value="InterPro"/>
</dbReference>
<dbReference type="InterPro" id="IPR036186">
    <property type="entry name" value="Serpin_sf"/>
</dbReference>
<evidence type="ECO:0000259" key="11">
    <source>
        <dbReference type="SMART" id="SM00093"/>
    </source>
</evidence>
<keyword evidence="3" id="KW-0964">Secreted</keyword>
<protein>
    <recommendedName>
        <fullName evidence="7">Thyroxine-binding globulin</fullName>
    </recommendedName>
    <alternativeName>
        <fullName evidence="9">Serpin A7</fullName>
    </alternativeName>
    <alternativeName>
        <fullName evidence="8">T4-binding globulin</fullName>
    </alternativeName>
</protein>
<feature type="domain" description="Serpin" evidence="11">
    <location>
        <begin position="126"/>
        <end position="485"/>
    </location>
</feature>